<dbReference type="eggNOG" id="ENOG502THK4">
    <property type="taxonomic scope" value="Eukaryota"/>
</dbReference>
<evidence type="ECO:0000256" key="1">
    <source>
        <dbReference type="SAM" id="MobiDB-lite"/>
    </source>
</evidence>
<evidence type="ECO:0000256" key="2">
    <source>
        <dbReference type="SAM" id="SignalP"/>
    </source>
</evidence>
<keyword evidence="2" id="KW-0732">Signal</keyword>
<organism evidence="3 4">
    <name type="scientific">Caenorhabditis tropicalis</name>
    <dbReference type="NCBI Taxonomy" id="1561998"/>
    <lineage>
        <taxon>Eukaryota</taxon>
        <taxon>Metazoa</taxon>
        <taxon>Ecdysozoa</taxon>
        <taxon>Nematoda</taxon>
        <taxon>Chromadorea</taxon>
        <taxon>Rhabditida</taxon>
        <taxon>Rhabditina</taxon>
        <taxon>Rhabditomorpha</taxon>
        <taxon>Rhabditoidea</taxon>
        <taxon>Rhabditidae</taxon>
        <taxon>Peloderinae</taxon>
        <taxon>Caenorhabditis</taxon>
    </lineage>
</organism>
<name>A0A1I7UJG6_9PELO</name>
<evidence type="ECO:0000313" key="4">
    <source>
        <dbReference type="WBParaSite" id="Csp11.Scaffold629.g9941.t1"/>
    </source>
</evidence>
<proteinExistence type="predicted"/>
<dbReference type="STRING" id="1561998.A0A1I7UJG6"/>
<dbReference type="WBParaSite" id="Csp11.Scaffold629.g9941.t1">
    <property type="protein sequence ID" value="Csp11.Scaffold629.g9941.t1"/>
    <property type="gene ID" value="Csp11.Scaffold629.g9941"/>
</dbReference>
<keyword evidence="3" id="KW-1185">Reference proteome</keyword>
<accession>A0A1I7UJG6</accession>
<dbReference type="Proteomes" id="UP000095282">
    <property type="component" value="Unplaced"/>
</dbReference>
<feature type="region of interest" description="Disordered" evidence="1">
    <location>
        <begin position="72"/>
        <end position="91"/>
    </location>
</feature>
<reference evidence="4" key="1">
    <citation type="submission" date="2016-11" db="UniProtKB">
        <authorList>
            <consortium name="WormBaseParasite"/>
        </authorList>
    </citation>
    <scope>IDENTIFICATION</scope>
</reference>
<evidence type="ECO:0000313" key="3">
    <source>
        <dbReference type="Proteomes" id="UP000095282"/>
    </source>
</evidence>
<feature type="chain" id="PRO_5009308997" evidence="2">
    <location>
        <begin position="23"/>
        <end position="273"/>
    </location>
</feature>
<sequence length="273" mass="30998">MLFFYFFLLKIVILLIPSTIYRNQNYSNNLSKLDESSSSNDGKSNKGMDKRNIAFTSLHQLNGHPYIDDIEDEVPPLKSSDTRPAPHWLDGPRDITTLPDIIASTYSDYGDEADYAMKQMLAILETLNPGDETMELFESSLRAIQFRLPFDVILTEEKKPDWDEIRHKLLTDSLCITSMSSMDLEPRRGLSTAQMSAVFDAIPFLFDAVACNPELRDYQNVLSMIVMIAMTGNSMDYDKSPIADYCRNNLKSKTFICYALVLEVDSLLLDSPL</sequence>
<protein>
    <submittedName>
        <fullName evidence="4">NR LBD domain-containing protein</fullName>
    </submittedName>
</protein>
<feature type="signal peptide" evidence="2">
    <location>
        <begin position="1"/>
        <end position="22"/>
    </location>
</feature>
<dbReference type="AlphaFoldDB" id="A0A1I7UJG6"/>